<dbReference type="GO" id="GO:0016020">
    <property type="term" value="C:membrane"/>
    <property type="evidence" value="ECO:0007669"/>
    <property type="project" value="UniProtKB-SubCell"/>
</dbReference>
<dbReference type="AlphaFoldDB" id="A0A6A2YU69"/>
<name>A0A6A2YU69_HIBSY</name>
<dbReference type="PANTHER" id="PTHR13353:SF14">
    <property type="entry name" value="PROTEIN PGR"/>
    <property type="match status" value="1"/>
</dbReference>
<comment type="similarity">
    <text evidence="2">Belongs to the TMEM19 family.</text>
</comment>
<keyword evidence="3 6" id="KW-0812">Transmembrane</keyword>
<proteinExistence type="inferred from homology"/>
<evidence type="ECO:0000313" key="8">
    <source>
        <dbReference type="Proteomes" id="UP000436088"/>
    </source>
</evidence>
<dbReference type="InterPro" id="IPR002794">
    <property type="entry name" value="DUF92_TMEM19"/>
</dbReference>
<dbReference type="Pfam" id="PF01940">
    <property type="entry name" value="DUF92"/>
    <property type="match status" value="1"/>
</dbReference>
<evidence type="ECO:0000313" key="7">
    <source>
        <dbReference type="EMBL" id="KAE8682870.1"/>
    </source>
</evidence>
<feature type="transmembrane region" description="Helical" evidence="6">
    <location>
        <begin position="82"/>
        <end position="104"/>
    </location>
</feature>
<keyword evidence="4 6" id="KW-1133">Transmembrane helix</keyword>
<keyword evidence="5 6" id="KW-0472">Membrane</keyword>
<gene>
    <name evidence="7" type="ORF">F3Y22_tig00111234pilonHSYRG00105</name>
</gene>
<protein>
    <submittedName>
        <fullName evidence="7">Integral membrane protein-like isoform 3</fullName>
    </submittedName>
</protein>
<evidence type="ECO:0000256" key="3">
    <source>
        <dbReference type="ARBA" id="ARBA00022692"/>
    </source>
</evidence>
<feature type="transmembrane region" description="Helical" evidence="6">
    <location>
        <begin position="116"/>
        <end position="138"/>
    </location>
</feature>
<comment type="subcellular location">
    <subcellularLocation>
        <location evidence="1">Membrane</location>
        <topology evidence="1">Multi-pass membrane protein</topology>
    </subcellularLocation>
</comment>
<evidence type="ECO:0000256" key="2">
    <source>
        <dbReference type="ARBA" id="ARBA00009012"/>
    </source>
</evidence>
<dbReference type="PANTHER" id="PTHR13353">
    <property type="entry name" value="TRANSMEMBRANE PROTEIN 19"/>
    <property type="match status" value="1"/>
</dbReference>
<dbReference type="EMBL" id="VEPZ02001277">
    <property type="protein sequence ID" value="KAE8682870.1"/>
    <property type="molecule type" value="Genomic_DNA"/>
</dbReference>
<feature type="transmembrane region" description="Helical" evidence="6">
    <location>
        <begin position="170"/>
        <end position="189"/>
    </location>
</feature>
<evidence type="ECO:0000256" key="6">
    <source>
        <dbReference type="SAM" id="Phobius"/>
    </source>
</evidence>
<evidence type="ECO:0000256" key="4">
    <source>
        <dbReference type="ARBA" id="ARBA00022989"/>
    </source>
</evidence>
<evidence type="ECO:0000256" key="1">
    <source>
        <dbReference type="ARBA" id="ARBA00004141"/>
    </source>
</evidence>
<reference evidence="7" key="1">
    <citation type="submission" date="2019-09" db="EMBL/GenBank/DDBJ databases">
        <title>Draft genome information of white flower Hibiscus syriacus.</title>
        <authorList>
            <person name="Kim Y.-M."/>
        </authorList>
    </citation>
    <scope>NUCLEOTIDE SEQUENCE [LARGE SCALE GENOMIC DNA]</scope>
    <source>
        <strain evidence="7">YM2019G1</strain>
    </source>
</reference>
<dbReference type="Proteomes" id="UP000436088">
    <property type="component" value="Unassembled WGS sequence"/>
</dbReference>
<organism evidence="7 8">
    <name type="scientific">Hibiscus syriacus</name>
    <name type="common">Rose of Sharon</name>
    <dbReference type="NCBI Taxonomy" id="106335"/>
    <lineage>
        <taxon>Eukaryota</taxon>
        <taxon>Viridiplantae</taxon>
        <taxon>Streptophyta</taxon>
        <taxon>Embryophyta</taxon>
        <taxon>Tracheophyta</taxon>
        <taxon>Spermatophyta</taxon>
        <taxon>Magnoliopsida</taxon>
        <taxon>eudicotyledons</taxon>
        <taxon>Gunneridae</taxon>
        <taxon>Pentapetalae</taxon>
        <taxon>rosids</taxon>
        <taxon>malvids</taxon>
        <taxon>Malvales</taxon>
        <taxon>Malvaceae</taxon>
        <taxon>Malvoideae</taxon>
        <taxon>Hibiscus</taxon>
    </lineage>
</organism>
<evidence type="ECO:0000256" key="5">
    <source>
        <dbReference type="ARBA" id="ARBA00023136"/>
    </source>
</evidence>
<sequence>MFLVFFLTSSKLTEDGKVKKRRIGVDSKEGGQRNCSNSCCNANSWSSEIRILSRDLPRLITNFKRVLRGTNGAVTKTGLTSALASGTVVGLTFVLAGMLSTSCIDRMALKELSVIPFYALTGLVGSIIRSLLGAILQFSGFCELRKNVVAKPGPTLRKIAVRNYLDNYDMSLVSVQLTTLITSAAYVYIF</sequence>
<accession>A0A6A2YU69</accession>
<keyword evidence="8" id="KW-1185">Reference proteome</keyword>
<comment type="caution">
    <text evidence="7">The sequence shown here is derived from an EMBL/GenBank/DDBJ whole genome shotgun (WGS) entry which is preliminary data.</text>
</comment>